<dbReference type="EC" id="1.1.5.3" evidence="3"/>
<keyword evidence="6" id="KW-0560">Oxidoreductase</keyword>
<evidence type="ECO:0000259" key="8">
    <source>
        <dbReference type="Pfam" id="PF16901"/>
    </source>
</evidence>
<evidence type="ECO:0000256" key="4">
    <source>
        <dbReference type="ARBA" id="ARBA00022630"/>
    </source>
</evidence>
<dbReference type="Gene3D" id="3.50.50.60">
    <property type="entry name" value="FAD/NAD(P)-binding domain"/>
    <property type="match status" value="1"/>
</dbReference>
<dbReference type="FunCoup" id="A0A0V0R4J2">
    <property type="interactions" value="122"/>
</dbReference>
<evidence type="ECO:0000313" key="10">
    <source>
        <dbReference type="Proteomes" id="UP000054937"/>
    </source>
</evidence>
<protein>
    <recommendedName>
        <fullName evidence="3">glycerol-3-phosphate dehydrogenase</fullName>
        <ecNumber evidence="3">1.1.5.3</ecNumber>
    </recommendedName>
</protein>
<dbReference type="Gene3D" id="1.10.8.870">
    <property type="entry name" value="Alpha-glycerophosphate oxidase, cap domain"/>
    <property type="match status" value="1"/>
</dbReference>
<feature type="domain" description="FAD dependent oxidoreductase" evidence="7">
    <location>
        <begin position="16"/>
        <end position="323"/>
    </location>
</feature>
<dbReference type="AlphaFoldDB" id="A0A0V0R4J2"/>
<evidence type="ECO:0000256" key="3">
    <source>
        <dbReference type="ARBA" id="ARBA00013029"/>
    </source>
</evidence>
<evidence type="ECO:0000256" key="5">
    <source>
        <dbReference type="ARBA" id="ARBA00022827"/>
    </source>
</evidence>
<name>A0A0V0R4J2_PSEPJ</name>
<organism evidence="9 10">
    <name type="scientific">Pseudocohnilembus persalinus</name>
    <name type="common">Ciliate</name>
    <dbReference type="NCBI Taxonomy" id="266149"/>
    <lineage>
        <taxon>Eukaryota</taxon>
        <taxon>Sar</taxon>
        <taxon>Alveolata</taxon>
        <taxon>Ciliophora</taxon>
        <taxon>Intramacronucleata</taxon>
        <taxon>Oligohymenophorea</taxon>
        <taxon>Scuticociliatia</taxon>
        <taxon>Philasterida</taxon>
        <taxon>Pseudocohnilembidae</taxon>
        <taxon>Pseudocohnilembus</taxon>
    </lineage>
</organism>
<dbReference type="InParanoid" id="A0A0V0R4J2"/>
<keyword evidence="4" id="KW-0285">Flavoprotein</keyword>
<keyword evidence="10" id="KW-1185">Reference proteome</keyword>
<dbReference type="GO" id="GO:0006072">
    <property type="term" value="P:glycerol-3-phosphate metabolic process"/>
    <property type="evidence" value="ECO:0007669"/>
    <property type="project" value="InterPro"/>
</dbReference>
<dbReference type="InterPro" id="IPR000447">
    <property type="entry name" value="G3P_DH_FAD-dep"/>
</dbReference>
<dbReference type="SUPFAM" id="SSF51905">
    <property type="entry name" value="FAD/NAD(P)-binding domain"/>
    <property type="match status" value="1"/>
</dbReference>
<evidence type="ECO:0000256" key="1">
    <source>
        <dbReference type="ARBA" id="ARBA00001974"/>
    </source>
</evidence>
<evidence type="ECO:0000313" key="9">
    <source>
        <dbReference type="EMBL" id="KRX09405.1"/>
    </source>
</evidence>
<dbReference type="OrthoDB" id="264015at2759"/>
<sequence length="542" mass="62967">MIFLNMIQLLLEGGPLIHGGVRYLQQVFEFSLAGGRKQKYDLVKEALKERTLFLENGFYMNKAVPIIIPSNSLFWTMYYYLGTVVYHLVYVATADKNSSFKFKFPVIFGKNQMSQNFPYLDDQFKYGVVFEDGQMNDTRMNIDVLLTSTLENYVPGMVGSNILNYAKVTNIIKNSETEKVEGVEFEDTITGKKYQVKSRAVCNCAGNFSDQIRKMDNPDCGKKLLNVGGSHIVLGQKFGSKKYGMIFPETPDGRIIFSLPWQGELVVGTTEQSFDEPELNPKVSFDEMLYLVQEFQKINPKLQVQEISNGIKSKWCGLRPLILKNEYKEGEKIDTKSIARTHVIEVSKNNLFSLMGGKWTVYRKMGEETVDAICDYLKKEQGVTFNKSEDGTKFLRLSGVFTKQKDFNFPKRRDYIKFFDKIMQEKYNFLEPVQSKHLIRTYGDRSFDIMKICKENMKLRERVHPQHPFIKAEIVYHIRQEMAIKPIDVIYRRTRLGFIDRSAIMESLPGIVDIFAQEQKWDEQTKQKVFQESQQLVQEYQF</sequence>
<dbReference type="Pfam" id="PF16901">
    <property type="entry name" value="DAO_C"/>
    <property type="match status" value="1"/>
</dbReference>
<proteinExistence type="inferred from homology"/>
<comment type="similarity">
    <text evidence="2">Belongs to the FAD-dependent glycerol-3-phosphate dehydrogenase family.</text>
</comment>
<dbReference type="Proteomes" id="UP000054937">
    <property type="component" value="Unassembled WGS sequence"/>
</dbReference>
<evidence type="ECO:0000259" key="7">
    <source>
        <dbReference type="Pfam" id="PF01266"/>
    </source>
</evidence>
<evidence type="ECO:0000256" key="6">
    <source>
        <dbReference type="ARBA" id="ARBA00023002"/>
    </source>
</evidence>
<comment type="cofactor">
    <cofactor evidence="1">
        <name>FAD</name>
        <dbReference type="ChEBI" id="CHEBI:57692"/>
    </cofactor>
</comment>
<dbReference type="Pfam" id="PF01266">
    <property type="entry name" value="DAO"/>
    <property type="match status" value="1"/>
</dbReference>
<evidence type="ECO:0000256" key="2">
    <source>
        <dbReference type="ARBA" id="ARBA00007330"/>
    </source>
</evidence>
<dbReference type="PANTHER" id="PTHR11985:SF15">
    <property type="entry name" value="GLYCEROL-3-PHOSPHATE DEHYDROGENASE, MITOCHONDRIAL"/>
    <property type="match status" value="1"/>
</dbReference>
<dbReference type="InterPro" id="IPR006076">
    <property type="entry name" value="FAD-dep_OxRdtase"/>
</dbReference>
<dbReference type="InterPro" id="IPR031656">
    <property type="entry name" value="DAO_C"/>
</dbReference>
<dbReference type="InterPro" id="IPR036188">
    <property type="entry name" value="FAD/NAD-bd_sf"/>
</dbReference>
<dbReference type="EMBL" id="LDAU01000051">
    <property type="protein sequence ID" value="KRX09405.1"/>
    <property type="molecule type" value="Genomic_DNA"/>
</dbReference>
<gene>
    <name evidence="9" type="ORF">PPERSA_04711</name>
</gene>
<dbReference type="PANTHER" id="PTHR11985">
    <property type="entry name" value="GLYCEROL-3-PHOSPHATE DEHYDROGENASE"/>
    <property type="match status" value="1"/>
</dbReference>
<comment type="caution">
    <text evidence="9">The sequence shown here is derived from an EMBL/GenBank/DDBJ whole genome shotgun (WGS) entry which is preliminary data.</text>
</comment>
<reference evidence="9 10" key="1">
    <citation type="journal article" date="2015" name="Sci. Rep.">
        <title>Genome of the facultative scuticociliatosis pathogen Pseudocohnilembus persalinus provides insight into its virulence through horizontal gene transfer.</title>
        <authorList>
            <person name="Xiong J."/>
            <person name="Wang G."/>
            <person name="Cheng J."/>
            <person name="Tian M."/>
            <person name="Pan X."/>
            <person name="Warren A."/>
            <person name="Jiang C."/>
            <person name="Yuan D."/>
            <person name="Miao W."/>
        </authorList>
    </citation>
    <scope>NUCLEOTIDE SEQUENCE [LARGE SCALE GENOMIC DNA]</scope>
    <source>
        <strain evidence="9">36N120E</strain>
    </source>
</reference>
<dbReference type="OMA" id="GVMTIMN"/>
<accession>A0A0V0R4J2</accession>
<dbReference type="InterPro" id="IPR038299">
    <property type="entry name" value="DAO_C_sf"/>
</dbReference>
<keyword evidence="5" id="KW-0274">FAD</keyword>
<dbReference type="SUPFAM" id="SSF54373">
    <property type="entry name" value="FAD-linked reductases, C-terminal domain"/>
    <property type="match status" value="1"/>
</dbReference>
<dbReference type="GO" id="GO:0005739">
    <property type="term" value="C:mitochondrion"/>
    <property type="evidence" value="ECO:0007669"/>
    <property type="project" value="TreeGrafter"/>
</dbReference>
<dbReference type="GO" id="GO:0004368">
    <property type="term" value="F:glycerol-3-phosphate dehydrogenase (quinone) activity"/>
    <property type="evidence" value="ECO:0007669"/>
    <property type="project" value="UniProtKB-EC"/>
</dbReference>
<dbReference type="Gene3D" id="3.30.9.10">
    <property type="entry name" value="D-Amino Acid Oxidase, subunit A, domain 2"/>
    <property type="match status" value="1"/>
</dbReference>
<feature type="domain" description="Alpha-glycerophosphate oxidase C-terminal" evidence="8">
    <location>
        <begin position="426"/>
        <end position="526"/>
    </location>
</feature>